<evidence type="ECO:0000256" key="4">
    <source>
        <dbReference type="ARBA" id="ARBA00022722"/>
    </source>
</evidence>
<dbReference type="Pfam" id="PF05840">
    <property type="entry name" value="Phage_GPA"/>
    <property type="match status" value="1"/>
</dbReference>
<dbReference type="InterPro" id="IPR008766">
    <property type="entry name" value="Replication_gene_A-like"/>
</dbReference>
<gene>
    <name evidence="8" type="ORF">ACI2JU_14980</name>
</gene>
<evidence type="ECO:0000256" key="2">
    <source>
        <dbReference type="ARBA" id="ARBA00009260"/>
    </source>
</evidence>
<dbReference type="GO" id="GO:0004519">
    <property type="term" value="F:endonuclease activity"/>
    <property type="evidence" value="ECO:0007669"/>
    <property type="project" value="UniProtKB-KW"/>
</dbReference>
<evidence type="ECO:0000256" key="1">
    <source>
        <dbReference type="ARBA" id="ARBA00003293"/>
    </source>
</evidence>
<reference evidence="8 9" key="1">
    <citation type="submission" date="2024-11" db="EMBL/GenBank/DDBJ databases">
        <title>The Natural Products Discovery Center: Release of the First 8490 Sequenced Strains for Exploring Actinobacteria Biosynthetic Diversity.</title>
        <authorList>
            <person name="Kalkreuter E."/>
            <person name="Kautsar S.A."/>
            <person name="Yang D."/>
            <person name="Bader C.D."/>
            <person name="Teijaro C.N."/>
            <person name="Fluegel L."/>
            <person name="Davis C.M."/>
            <person name="Simpson J.R."/>
            <person name="Lauterbach L."/>
            <person name="Steele A.D."/>
            <person name="Gui C."/>
            <person name="Meng S."/>
            <person name="Li G."/>
            <person name="Viehrig K."/>
            <person name="Ye F."/>
            <person name="Su P."/>
            <person name="Kiefer A.F."/>
            <person name="Nichols A."/>
            <person name="Cepeda A.J."/>
            <person name="Yan W."/>
            <person name="Fan B."/>
            <person name="Jiang Y."/>
            <person name="Adhikari A."/>
            <person name="Zheng C.-J."/>
            <person name="Schuster L."/>
            <person name="Cowan T.M."/>
            <person name="Smanski M.J."/>
            <person name="Chevrette M.G."/>
            <person name="De Carvalho L.P.S."/>
            <person name="Shen B."/>
        </authorList>
    </citation>
    <scope>NUCLEOTIDE SEQUENCE [LARGE SCALE GENOMIC DNA]</scope>
    <source>
        <strain evidence="8 9">NPDC078403</strain>
    </source>
</reference>
<name>A0ABW8L3K1_9GAMM</name>
<organism evidence="8 9">
    <name type="scientific">Pseudoalteromonas rhizosphaerae</name>
    <dbReference type="NCBI Taxonomy" id="2518973"/>
    <lineage>
        <taxon>Bacteria</taxon>
        <taxon>Pseudomonadati</taxon>
        <taxon>Pseudomonadota</taxon>
        <taxon>Gammaproteobacteria</taxon>
        <taxon>Alteromonadales</taxon>
        <taxon>Pseudoalteromonadaceae</taxon>
        <taxon>Pseudoalteromonas</taxon>
    </lineage>
</organism>
<feature type="domain" description="Replication gene A protein-like" evidence="7">
    <location>
        <begin position="102"/>
        <end position="421"/>
    </location>
</feature>
<sequence>MRSIPIAYEPVKGGLKPIELVRPVPFCSPAFGFDKAAEYVKEQLKCIPTTYLRRHAAKHYAARFNSTTAQNPERSANIYLRELIKRVNEIVTRSPLSITELQREKRRRDKAKQLALVCQQESIITFDKSMTLAQATALVVTTYQKLAEFTVSQIETAPAWSIFQTFIEKGGNSELVADKLEIAIKRMSCDKWWLRKLNRMRDMTLEHLNITLGLVNKKNSPYASLQAVNEFRYAKKSQQEWLDSMQLESEDGETVFDLAEVFKRSVSNPEIRRIELMVRIRGYEEYAETQGMNAVFYTITAPSQYHANSKKYNNATPKETQAFLVNQWAKVRAELAKVDIPVFGVRVVEPHHDATPHWHMLLFMLPKHEQATTKVIKHYAMQVDGDEKGAEQARFTAEKIDSSKGSAVGYIAKYISKNINANHIEGETDNETGNEFSGENGLVLNVGAWASRWRIRQFQFVGGASIGLWREFRRAENERVSRGSTRLRQVYKAADNSQFARFIHLLGGAFAKRSERPFQVSRVADGVNEYGEQKKRTIGIEQVFKSRLLVTRDTRFSLKKRSDSDAPWSTENNCNHPANDWQIGAGDRLNPIALIPKEVRNSVLRGATYYEDDEALRTITQFKVRDNQLIQESIRYE</sequence>
<evidence type="ECO:0000256" key="3">
    <source>
        <dbReference type="ARBA" id="ARBA00022705"/>
    </source>
</evidence>
<keyword evidence="5 8" id="KW-0255">Endonuclease</keyword>
<keyword evidence="3" id="KW-0235">DNA replication</keyword>
<comment type="function">
    <text evidence="1">Possible endonuclease which induces a single-strand cut and initiates DNA replication.</text>
</comment>
<accession>A0ABW8L3K1</accession>
<evidence type="ECO:0000256" key="5">
    <source>
        <dbReference type="ARBA" id="ARBA00022759"/>
    </source>
</evidence>
<comment type="similarity">
    <text evidence="2">Belongs to the phage GPA family.</text>
</comment>
<keyword evidence="4" id="KW-0540">Nuclease</keyword>
<dbReference type="EMBL" id="JBJDOT010000021">
    <property type="protein sequence ID" value="MFK3865161.1"/>
    <property type="molecule type" value="Genomic_DNA"/>
</dbReference>
<protein>
    <submittedName>
        <fullName evidence="8">Replication endonuclease</fullName>
    </submittedName>
</protein>
<keyword evidence="6" id="KW-0378">Hydrolase</keyword>
<dbReference type="RefSeq" id="WP_404675837.1">
    <property type="nucleotide sequence ID" value="NZ_JBJDOT010000021.1"/>
</dbReference>
<evidence type="ECO:0000259" key="7">
    <source>
        <dbReference type="Pfam" id="PF05840"/>
    </source>
</evidence>
<evidence type="ECO:0000313" key="8">
    <source>
        <dbReference type="EMBL" id="MFK3865161.1"/>
    </source>
</evidence>
<evidence type="ECO:0000256" key="6">
    <source>
        <dbReference type="ARBA" id="ARBA00022801"/>
    </source>
</evidence>
<keyword evidence="9" id="KW-1185">Reference proteome</keyword>
<dbReference type="Proteomes" id="UP001620262">
    <property type="component" value="Unassembled WGS sequence"/>
</dbReference>
<evidence type="ECO:0000313" key="9">
    <source>
        <dbReference type="Proteomes" id="UP001620262"/>
    </source>
</evidence>
<proteinExistence type="inferred from homology"/>
<comment type="caution">
    <text evidence="8">The sequence shown here is derived from an EMBL/GenBank/DDBJ whole genome shotgun (WGS) entry which is preliminary data.</text>
</comment>